<evidence type="ECO:0000313" key="2">
    <source>
        <dbReference type="EMBL" id="MDP8084527.1"/>
    </source>
</evidence>
<dbReference type="STRING" id="97481.SAMN05444853_10441"/>
<dbReference type="RefSeq" id="WP_090920641.1">
    <property type="nucleotide sequence ID" value="NZ_CP016180.1"/>
</dbReference>
<dbReference type="Proteomes" id="UP001224812">
    <property type="component" value="Unassembled WGS sequence"/>
</dbReference>
<evidence type="ECO:0000259" key="1">
    <source>
        <dbReference type="Pfam" id="PF25509"/>
    </source>
</evidence>
<evidence type="ECO:0000313" key="6">
    <source>
        <dbReference type="Proteomes" id="UP001224812"/>
    </source>
</evidence>
<reference evidence="3" key="4">
    <citation type="journal article" date="2023" name="Front. Microbiol.">
        <title>Phylogeography and host specificity of Pasteurellaceae pathogenic to sea-farmed fish in the north-east Atlantic.</title>
        <authorList>
            <person name="Gulla S."/>
            <person name="Colquhoun D.J."/>
            <person name="Olsen A.B."/>
            <person name="Spilsberg B."/>
            <person name="Lagesen K."/>
            <person name="Aakesson C.P."/>
            <person name="Strom S."/>
            <person name="Manji F."/>
            <person name="Birkbeck T.H."/>
            <person name="Nilsen H.K."/>
        </authorList>
    </citation>
    <scope>NUCLEOTIDE SEQUENCE</scope>
    <source>
        <strain evidence="3">98B1</strain>
    </source>
</reference>
<evidence type="ECO:0000313" key="4">
    <source>
        <dbReference type="EMBL" id="SEM06204.1"/>
    </source>
</evidence>
<dbReference type="EMBL" id="JASAYT010000006">
    <property type="protein sequence ID" value="MDP8174384.1"/>
    <property type="molecule type" value="Genomic_DNA"/>
</dbReference>
<keyword evidence="3" id="KW-0378">Hydrolase</keyword>
<accession>A0A1H7VB15</accession>
<protein>
    <submittedName>
        <fullName evidence="2">Haloacid dehalogenase-like hydrolase</fullName>
    </submittedName>
</protein>
<dbReference type="EMBL" id="JASAVS010000001">
    <property type="protein sequence ID" value="MDP8084527.1"/>
    <property type="molecule type" value="Genomic_DNA"/>
</dbReference>
<dbReference type="EMBL" id="FOBN01000004">
    <property type="protein sequence ID" value="SEM06204.1"/>
    <property type="molecule type" value="Genomic_DNA"/>
</dbReference>
<reference evidence="5" key="1">
    <citation type="submission" date="2016-10" db="EMBL/GenBank/DDBJ databases">
        <authorList>
            <person name="Varghese N."/>
            <person name="Submissions S."/>
        </authorList>
    </citation>
    <scope>NUCLEOTIDE SEQUENCE [LARGE SCALE GENOMIC DNA]</scope>
    <source>
        <strain evidence="5">DSM 24204</strain>
    </source>
</reference>
<dbReference type="GeneID" id="83545349"/>
<dbReference type="Proteomes" id="UP000198883">
    <property type="component" value="Unassembled WGS sequence"/>
</dbReference>
<proteinExistence type="predicted"/>
<evidence type="ECO:0000313" key="3">
    <source>
        <dbReference type="EMBL" id="MDP8174384.1"/>
    </source>
</evidence>
<dbReference type="InterPro" id="IPR011060">
    <property type="entry name" value="RibuloseP-bd_barrel"/>
</dbReference>
<dbReference type="Pfam" id="PF25509">
    <property type="entry name" value="DUF7916"/>
    <property type="match status" value="1"/>
</dbReference>
<name>A0A1H7VB15_9PAST</name>
<reference evidence="2 6" key="3">
    <citation type="journal article" date="2023" name="Front. Microbiol.">
        <title>Phylogeography and host specificity of Pasteurellaceae pathogenic to sea-farmed fish in the north-east Atlantic.</title>
        <authorList>
            <person name="Gulla S."/>
            <person name="Colquhoun D.J."/>
            <person name="Olsen A.B."/>
            <person name="Spilsberg B."/>
            <person name="Lagesen K."/>
            <person name="Aakesson C.P."/>
            <person name="Strom S."/>
            <person name="Manji F."/>
            <person name="Birkbeck T.H."/>
            <person name="Nilsen H.K."/>
        </authorList>
    </citation>
    <scope>NUCLEOTIDE SEQUENCE [LARGE SCALE GENOMIC DNA]</scope>
    <source>
        <strain evidence="2 6">VIO11850</strain>
    </source>
</reference>
<keyword evidence="6" id="KW-1185">Reference proteome</keyword>
<gene>
    <name evidence="2" type="ORF">QJT92_01090</name>
    <name evidence="3" type="ORF">QJU97_02785</name>
    <name evidence="4" type="ORF">SAMN05444853_10441</name>
</gene>
<organism evidence="4 5">
    <name type="scientific">Phocoenobacter skyensis</name>
    <dbReference type="NCBI Taxonomy" id="97481"/>
    <lineage>
        <taxon>Bacteria</taxon>
        <taxon>Pseudomonadati</taxon>
        <taxon>Pseudomonadota</taxon>
        <taxon>Gammaproteobacteria</taxon>
        <taxon>Pasteurellales</taxon>
        <taxon>Pasteurellaceae</taxon>
        <taxon>Phocoenobacter</taxon>
    </lineage>
</organism>
<dbReference type="AlphaFoldDB" id="A0A1H7VB15"/>
<dbReference type="GO" id="GO:0016787">
    <property type="term" value="F:hydrolase activity"/>
    <property type="evidence" value="ECO:0007669"/>
    <property type="project" value="UniProtKB-KW"/>
</dbReference>
<reference evidence="4" key="2">
    <citation type="submission" date="2016-10" db="EMBL/GenBank/DDBJ databases">
        <authorList>
            <person name="de Groot N.N."/>
        </authorList>
    </citation>
    <scope>NUCLEOTIDE SEQUENCE [LARGE SCALE GENOMIC DNA]</scope>
    <source>
        <strain evidence="4">DSM 24204</strain>
    </source>
</reference>
<feature type="domain" description="DUF7916" evidence="1">
    <location>
        <begin position="5"/>
        <end position="286"/>
    </location>
</feature>
<evidence type="ECO:0000313" key="5">
    <source>
        <dbReference type="Proteomes" id="UP000198883"/>
    </source>
</evidence>
<dbReference type="SUPFAM" id="SSF51366">
    <property type="entry name" value="Ribulose-phoshate binding barrel"/>
    <property type="match status" value="1"/>
</dbReference>
<dbReference type="InterPro" id="IPR057238">
    <property type="entry name" value="DUF7916"/>
</dbReference>
<dbReference type="OrthoDB" id="5581965at2"/>
<dbReference type="Proteomes" id="UP001231736">
    <property type="component" value="Unassembled WGS sequence"/>
</dbReference>
<sequence length="286" mass="30508">MKRFLSLDPQQMAYLSPEDLFTSLKLSEGRIVVSEMLATHALIPDCTNAEIARAFAADLMLLNLLDVTNPKVKNLPLSSSPISDLKKLCPRPFGVNLEPSELVEAGRMASSQNFMLAQQLGFDFVSITGNPATGVSLEGIIQAVKVAKQHFQGLVFAGKMHGAGEIEDLYDTSGIEQLLDAGTDVVMLPAPYTVPASTPECAREAVSLIHKKGKMAMATIGTSQETANQATIAQIALASKSAGFDLYHIGDAGVGGIAPPENIQVLSDTIRGNRHSLKMMATSINR</sequence>